<keyword evidence="1" id="KW-0472">Membrane</keyword>
<feature type="transmembrane region" description="Helical" evidence="1">
    <location>
        <begin position="145"/>
        <end position="170"/>
    </location>
</feature>
<feature type="transmembrane region" description="Helical" evidence="1">
    <location>
        <begin position="260"/>
        <end position="282"/>
    </location>
</feature>
<comment type="caution">
    <text evidence="2">The sequence shown here is derived from an EMBL/GenBank/DDBJ whole genome shotgun (WGS) entry which is preliminary data.</text>
</comment>
<proteinExistence type="predicted"/>
<dbReference type="EMBL" id="DUJS01000004">
    <property type="protein sequence ID" value="HII70419.1"/>
    <property type="molecule type" value="Genomic_DNA"/>
</dbReference>
<organism evidence="2 3">
    <name type="scientific">Methanopyrus kandleri</name>
    <dbReference type="NCBI Taxonomy" id="2320"/>
    <lineage>
        <taxon>Archaea</taxon>
        <taxon>Methanobacteriati</taxon>
        <taxon>Methanobacteriota</taxon>
        <taxon>Methanomada group</taxon>
        <taxon>Methanopyri</taxon>
        <taxon>Methanopyrales</taxon>
        <taxon>Methanopyraceae</taxon>
        <taxon>Methanopyrus</taxon>
    </lineage>
</organism>
<sequence>MGSHWRHAVRAISSALSPFIPPSLSPWIALVSVCVEEYGPPLTAVASGITAAAITGHPIFAMVSALIGEFTVGAALRRKLPRNPVSTLLYSAVGGAAVAPLVLRATLTPLHALIFGLTLFTAFIRPPLAPIIYEKRERYDPWNSIVLAALMIYGLAPLVGLENSCLAFLVAKGVDGAGGLAQFIPGSINPVVSLKGFRIREVEEGISPIGTFFEFLAALGLGWLITGSTQGALVMGIAVTAADILSNVTGVEDHHKGDDLLMMLSAAWVIQTFGVSGLMRLLGLMPGW</sequence>
<dbReference type="Proteomes" id="UP000619545">
    <property type="component" value="Unassembled WGS sequence"/>
</dbReference>
<name>A0A832T6E9_9EURY</name>
<reference evidence="2" key="1">
    <citation type="journal article" date="2020" name="bioRxiv">
        <title>A rank-normalized archaeal taxonomy based on genome phylogeny resolves widespread incomplete and uneven classifications.</title>
        <authorList>
            <person name="Rinke C."/>
            <person name="Chuvochina M."/>
            <person name="Mussig A.J."/>
            <person name="Chaumeil P.-A."/>
            <person name="Waite D.W."/>
            <person name="Whitman W.B."/>
            <person name="Parks D.H."/>
            <person name="Hugenholtz P."/>
        </authorList>
    </citation>
    <scope>NUCLEOTIDE SEQUENCE</scope>
    <source>
        <strain evidence="2">UBA8853</strain>
    </source>
</reference>
<keyword evidence="1" id="KW-0812">Transmembrane</keyword>
<feature type="transmembrane region" description="Helical" evidence="1">
    <location>
        <begin position="88"/>
        <end position="107"/>
    </location>
</feature>
<evidence type="ECO:0000256" key="1">
    <source>
        <dbReference type="SAM" id="Phobius"/>
    </source>
</evidence>
<protein>
    <submittedName>
        <fullName evidence="2">Uncharacterized protein</fullName>
    </submittedName>
</protein>
<keyword evidence="1" id="KW-1133">Transmembrane helix</keyword>
<gene>
    <name evidence="2" type="ORF">HA336_04210</name>
</gene>
<feature type="transmembrane region" description="Helical" evidence="1">
    <location>
        <begin position="113"/>
        <end position="133"/>
    </location>
</feature>
<evidence type="ECO:0000313" key="3">
    <source>
        <dbReference type="Proteomes" id="UP000619545"/>
    </source>
</evidence>
<accession>A0A832T6E9</accession>
<evidence type="ECO:0000313" key="2">
    <source>
        <dbReference type="EMBL" id="HII70419.1"/>
    </source>
</evidence>
<dbReference type="RefSeq" id="WP_148679496.1">
    <property type="nucleotide sequence ID" value="NZ_DUJS01000004.1"/>
</dbReference>
<dbReference type="AlphaFoldDB" id="A0A832T6E9"/>